<dbReference type="GO" id="GO:0050211">
    <property type="term" value="F:procollagen galactosyltransferase activity"/>
    <property type="evidence" value="ECO:0007669"/>
    <property type="project" value="UniProtKB-EC"/>
</dbReference>
<dbReference type="SUPFAM" id="SSF53448">
    <property type="entry name" value="Nucleotide-diphospho-sugar transferases"/>
    <property type="match status" value="1"/>
</dbReference>
<proteinExistence type="inferred from homology"/>
<evidence type="ECO:0000256" key="1">
    <source>
        <dbReference type="ARBA" id="ARBA00006721"/>
    </source>
</evidence>
<feature type="compositionally biased region" description="Polar residues" evidence="9">
    <location>
        <begin position="595"/>
        <end position="611"/>
    </location>
</feature>
<evidence type="ECO:0000256" key="5">
    <source>
        <dbReference type="ARBA" id="ARBA00022824"/>
    </source>
</evidence>
<dbReference type="InterPro" id="IPR050757">
    <property type="entry name" value="Collagen_mod_GT25"/>
</dbReference>
<dbReference type="Gene3D" id="3.90.550.10">
    <property type="entry name" value="Spore Coat Polysaccharide Biosynthesis Protein SpsA, Chain A"/>
    <property type="match status" value="1"/>
</dbReference>
<dbReference type="PANTHER" id="PTHR10730:SF28">
    <property type="entry name" value="PROCOLLAGEN GALACTOSYLTRANSFERASE 1"/>
    <property type="match status" value="1"/>
</dbReference>
<keyword evidence="13" id="KW-1185">Reference proteome</keyword>
<evidence type="ECO:0000256" key="6">
    <source>
        <dbReference type="ARBA" id="ARBA00023180"/>
    </source>
</evidence>
<dbReference type="FunFam" id="3.90.550.10:FF:000048">
    <property type="entry name" value="Glycosyltransferase 25 family member 1"/>
    <property type="match status" value="1"/>
</dbReference>
<evidence type="ECO:0000256" key="3">
    <source>
        <dbReference type="ARBA" id="ARBA00022679"/>
    </source>
</evidence>
<reference evidence="12" key="1">
    <citation type="submission" date="2025-08" db="UniProtKB">
        <authorList>
            <consortium name="Ensembl"/>
        </authorList>
    </citation>
    <scope>IDENTIFICATION</scope>
</reference>
<feature type="signal peptide" evidence="10">
    <location>
        <begin position="1"/>
        <end position="37"/>
    </location>
</feature>
<evidence type="ECO:0000256" key="8">
    <source>
        <dbReference type="ARBA" id="ARBA00048515"/>
    </source>
</evidence>
<keyword evidence="6" id="KW-0325">Glycoprotein</keyword>
<evidence type="ECO:0000313" key="13">
    <source>
        <dbReference type="Proteomes" id="UP000694427"/>
    </source>
</evidence>
<reference evidence="12" key="2">
    <citation type="submission" date="2025-09" db="UniProtKB">
        <authorList>
            <consortium name="Ensembl"/>
        </authorList>
    </citation>
    <scope>IDENTIFICATION</scope>
</reference>
<keyword evidence="5" id="KW-0256">Endoplasmic reticulum</keyword>
<evidence type="ECO:0000256" key="2">
    <source>
        <dbReference type="ARBA" id="ARBA00022676"/>
    </source>
</evidence>
<organism evidence="12 13">
    <name type="scientific">Cyprinus carpio</name>
    <name type="common">Common carp</name>
    <dbReference type="NCBI Taxonomy" id="7962"/>
    <lineage>
        <taxon>Eukaryota</taxon>
        <taxon>Metazoa</taxon>
        <taxon>Chordata</taxon>
        <taxon>Craniata</taxon>
        <taxon>Vertebrata</taxon>
        <taxon>Euteleostomi</taxon>
        <taxon>Actinopterygii</taxon>
        <taxon>Neopterygii</taxon>
        <taxon>Teleostei</taxon>
        <taxon>Ostariophysi</taxon>
        <taxon>Cypriniformes</taxon>
        <taxon>Cyprinidae</taxon>
        <taxon>Cyprininae</taxon>
        <taxon>Cyprinus</taxon>
    </lineage>
</organism>
<protein>
    <recommendedName>
        <fullName evidence="7">procollagen galactosyltransferase</fullName>
        <ecNumber evidence="7">2.4.1.50</ecNumber>
    </recommendedName>
</protein>
<dbReference type="Proteomes" id="UP000694427">
    <property type="component" value="Unplaced"/>
</dbReference>
<name>A0A8C1JTX1_CYPCA</name>
<evidence type="ECO:0000313" key="12">
    <source>
        <dbReference type="Ensembl" id="ENSCCRP00010037469.1"/>
    </source>
</evidence>
<dbReference type="EC" id="2.4.1.50" evidence="7"/>
<evidence type="ECO:0000256" key="9">
    <source>
        <dbReference type="SAM" id="MobiDB-lite"/>
    </source>
</evidence>
<comment type="similarity">
    <text evidence="1">Belongs to the glycosyltransferase 25 family.</text>
</comment>
<dbReference type="Pfam" id="PF01755">
    <property type="entry name" value="Glyco_transf_25"/>
    <property type="match status" value="1"/>
</dbReference>
<feature type="domain" description="Glycosyl transferase family 25" evidence="11">
    <location>
        <begin position="342"/>
        <end position="525"/>
    </location>
</feature>
<accession>A0A8C1JTX1</accession>
<evidence type="ECO:0000259" key="11">
    <source>
        <dbReference type="Pfam" id="PF01755"/>
    </source>
</evidence>
<evidence type="ECO:0000256" key="4">
    <source>
        <dbReference type="ARBA" id="ARBA00022729"/>
    </source>
</evidence>
<keyword evidence="2" id="KW-0328">Glycosyltransferase</keyword>
<dbReference type="CDD" id="cd06532">
    <property type="entry name" value="Glyco_transf_25"/>
    <property type="match status" value="1"/>
</dbReference>
<evidence type="ECO:0000256" key="10">
    <source>
        <dbReference type="SAM" id="SignalP"/>
    </source>
</evidence>
<dbReference type="InterPro" id="IPR029044">
    <property type="entry name" value="Nucleotide-diphossugar_trans"/>
</dbReference>
<keyword evidence="4 10" id="KW-0732">Signal</keyword>
<keyword evidence="3" id="KW-0808">Transferase</keyword>
<feature type="chain" id="PRO_5034050273" description="procollagen galactosyltransferase" evidence="10">
    <location>
        <begin position="38"/>
        <end position="623"/>
    </location>
</feature>
<sequence length="623" mass="73455">RVTMLLVCRFTRTTMLWFVLFVWVLCSCLMNTGPAQGYFHEERWSPESPILAPRVMIALICRNNQHSLPHFLGTIERLDYPKDRIALWVATDHNIDNTTYLLRDWLINVQKLYHYVEWRPKEEPRKYHDEEGPKDWTNERYAYVMKLRQAALESAREMWADYLMMIDCDNLLINRDVLWKLIKENKTVVAPMMESRAAYSNFWCGMTSQGYYKRTPAYIPMRKQVRRGCFAVPMVHSTFLVDLRKEASRLHAFHPPHPDYTWDFDDIIVFAFSARMAEVQMFICNKETYGYLPVPLRAHSTMQDEADSFIHTLLEVNVRNPPVEPSRYVPKPVKRPDKMDFDEVFMINLKRRVDRRERMLRALREQEIDCKIIAAVDGKAMNVSEIHAMGIHMLPSYSDPYHGRPLTRGELGCFLSHYNIWKEIVDRGLKTSLVLEDDLRFEIFFKRRLQNLMSEVESEGLDWDLIYIGRKRMQVDRPEKAVPNIRNLVEADYSYWTLGYMMSLQGAKKLLKAEPLSKMLPVDEFLPIMFNKHPVSDYMDQFETRDLKAFSAEPLLVFPTHYTGEPGYISDTETSTVWDNEEMRTDWDRRRSGKTQEQAEISTEAQNSDVLQSPLDRTARDEL</sequence>
<comment type="catalytic activity">
    <reaction evidence="8">
        <text>(5R)-5-hydroxy-L-lysyl-[collagen] + UDP-alpha-D-galactose = (5R)-5-O-(beta-D-galactosyl)-5-hydroxy-L-lysyl-[collagen] + UDP + H(+)</text>
        <dbReference type="Rhea" id="RHEA:12637"/>
        <dbReference type="Rhea" id="RHEA-COMP:12752"/>
        <dbReference type="Rhea" id="RHEA-COMP:12753"/>
        <dbReference type="ChEBI" id="CHEBI:15378"/>
        <dbReference type="ChEBI" id="CHEBI:58223"/>
        <dbReference type="ChEBI" id="CHEBI:66914"/>
        <dbReference type="ChEBI" id="CHEBI:133442"/>
        <dbReference type="ChEBI" id="CHEBI:133443"/>
        <dbReference type="EC" id="2.4.1.50"/>
    </reaction>
</comment>
<dbReference type="InterPro" id="IPR002654">
    <property type="entry name" value="Glyco_trans_25"/>
</dbReference>
<feature type="region of interest" description="Disordered" evidence="9">
    <location>
        <begin position="580"/>
        <end position="623"/>
    </location>
</feature>
<dbReference type="AlphaFoldDB" id="A0A8C1JTX1"/>
<dbReference type="PANTHER" id="PTHR10730">
    <property type="entry name" value="PROCOLLAGEN-LYSINE,2-OXOGLUTARATE 5-DIOXYGENASE/GLYCOSYLTRANSFERASE 25 FAMILY MEMBER"/>
    <property type="match status" value="1"/>
</dbReference>
<dbReference type="Ensembl" id="ENSCCRT00010041149.1">
    <property type="protein sequence ID" value="ENSCCRP00010037469.1"/>
    <property type="gene ID" value="ENSCCRG00010015675.1"/>
</dbReference>
<evidence type="ECO:0000256" key="7">
    <source>
        <dbReference type="ARBA" id="ARBA00038926"/>
    </source>
</evidence>
<feature type="compositionally biased region" description="Basic and acidic residues" evidence="9">
    <location>
        <begin position="581"/>
        <end position="590"/>
    </location>
</feature>